<gene>
    <name evidence="1" type="ORF">LOK49_LG09G01974</name>
</gene>
<protein>
    <submittedName>
        <fullName evidence="1">Protein DETOXIFICATION 16</fullName>
    </submittedName>
</protein>
<evidence type="ECO:0000313" key="2">
    <source>
        <dbReference type="Proteomes" id="UP001060215"/>
    </source>
</evidence>
<proteinExistence type="predicted"/>
<dbReference type="Proteomes" id="UP001060215">
    <property type="component" value="Chromosome 8"/>
</dbReference>
<organism evidence="1 2">
    <name type="scientific">Camellia lanceoleosa</name>
    <dbReference type="NCBI Taxonomy" id="1840588"/>
    <lineage>
        <taxon>Eukaryota</taxon>
        <taxon>Viridiplantae</taxon>
        <taxon>Streptophyta</taxon>
        <taxon>Embryophyta</taxon>
        <taxon>Tracheophyta</taxon>
        <taxon>Spermatophyta</taxon>
        <taxon>Magnoliopsida</taxon>
        <taxon>eudicotyledons</taxon>
        <taxon>Gunneridae</taxon>
        <taxon>Pentapetalae</taxon>
        <taxon>asterids</taxon>
        <taxon>Ericales</taxon>
        <taxon>Theaceae</taxon>
        <taxon>Camellia</taxon>
    </lineage>
</organism>
<name>A0ACC0GLE6_9ERIC</name>
<keyword evidence="2" id="KW-1185">Reference proteome</keyword>
<sequence>MAISLDTSALIFRIPIGFGSTVSTRVSNELGAGKPHAARLAVKVVIFLAVTEGFLVSLISIAVRDKWGYFYTNEEQVVKFMASIIPLLAVSNFMDGIQAVLSGIAIGCGWQKLGVFVNLGAYYLIGLPSAIILTFVFHFGVKGLWMGIMIGSGLQAILFLVITMYTDWEHQAGKAWDRVCASYIPVT</sequence>
<evidence type="ECO:0000313" key="1">
    <source>
        <dbReference type="EMBL" id="KAI8001996.1"/>
    </source>
</evidence>
<comment type="caution">
    <text evidence="1">The sequence shown here is derived from an EMBL/GenBank/DDBJ whole genome shotgun (WGS) entry which is preliminary data.</text>
</comment>
<accession>A0ACC0GLE6</accession>
<reference evidence="1 2" key="1">
    <citation type="journal article" date="2022" name="Plant J.">
        <title>Chromosome-level genome of Camellia lanceoleosa provides a valuable resource for understanding genome evolution and self-incompatibility.</title>
        <authorList>
            <person name="Gong W."/>
            <person name="Xiao S."/>
            <person name="Wang L."/>
            <person name="Liao Z."/>
            <person name="Chang Y."/>
            <person name="Mo W."/>
            <person name="Hu G."/>
            <person name="Li W."/>
            <person name="Zhao G."/>
            <person name="Zhu H."/>
            <person name="Hu X."/>
            <person name="Ji K."/>
            <person name="Xiang X."/>
            <person name="Song Q."/>
            <person name="Yuan D."/>
            <person name="Jin S."/>
            <person name="Zhang L."/>
        </authorList>
    </citation>
    <scope>NUCLEOTIDE SEQUENCE [LARGE SCALE GENOMIC DNA]</scope>
    <source>
        <strain evidence="1">SQ_2022a</strain>
    </source>
</reference>
<dbReference type="EMBL" id="CM045765">
    <property type="protein sequence ID" value="KAI8001996.1"/>
    <property type="molecule type" value="Genomic_DNA"/>
</dbReference>